<keyword evidence="4" id="KW-1185">Reference proteome</keyword>
<keyword evidence="2" id="KW-0472">Membrane</keyword>
<reference evidence="3 4" key="1">
    <citation type="submission" date="2019-05" db="EMBL/GenBank/DDBJ databases">
        <authorList>
            <consortium name="Science for Life Laboratories"/>
        </authorList>
    </citation>
    <scope>NUCLEOTIDE SEQUENCE [LARGE SCALE GENOMIC DNA]</scope>
    <source>
        <strain evidence="3">Soil9</strain>
    </source>
</reference>
<keyword evidence="2" id="KW-1133">Transmembrane helix</keyword>
<accession>A0A6P2DHF7</accession>
<dbReference type="RefSeq" id="WP_162672424.1">
    <property type="nucleotide sequence ID" value="NZ_LR593886.1"/>
</dbReference>
<gene>
    <name evidence="3" type="ORF">SOIL9_78790</name>
</gene>
<evidence type="ECO:0000256" key="1">
    <source>
        <dbReference type="SAM" id="MobiDB-lite"/>
    </source>
</evidence>
<feature type="region of interest" description="Disordered" evidence="1">
    <location>
        <begin position="136"/>
        <end position="158"/>
    </location>
</feature>
<evidence type="ECO:0000313" key="4">
    <source>
        <dbReference type="Proteomes" id="UP000464178"/>
    </source>
</evidence>
<dbReference type="Proteomes" id="UP000464178">
    <property type="component" value="Chromosome"/>
</dbReference>
<protein>
    <submittedName>
        <fullName evidence="3">Uncharacterized protein</fullName>
    </submittedName>
</protein>
<feature type="transmembrane region" description="Helical" evidence="2">
    <location>
        <begin position="110"/>
        <end position="130"/>
    </location>
</feature>
<dbReference type="KEGG" id="gms:SOIL9_78790"/>
<organism evidence="3 4">
    <name type="scientific">Gemmata massiliana</name>
    <dbReference type="NCBI Taxonomy" id="1210884"/>
    <lineage>
        <taxon>Bacteria</taxon>
        <taxon>Pseudomonadati</taxon>
        <taxon>Planctomycetota</taxon>
        <taxon>Planctomycetia</taxon>
        <taxon>Gemmatales</taxon>
        <taxon>Gemmataceae</taxon>
        <taxon>Gemmata</taxon>
    </lineage>
</organism>
<dbReference type="EMBL" id="LR593886">
    <property type="protein sequence ID" value="VTS01350.1"/>
    <property type="molecule type" value="Genomic_DNA"/>
</dbReference>
<keyword evidence="2" id="KW-0812">Transmembrane</keyword>
<evidence type="ECO:0000313" key="3">
    <source>
        <dbReference type="EMBL" id="VTS01350.1"/>
    </source>
</evidence>
<name>A0A6P2DHF7_9BACT</name>
<sequence length="158" mass="17747">MVGQRLTIEAASALEVRYKYEGKKYRAWFVGWEYRVHAPNSPVTDALTGKVENAAERWKRGDRRRAASQLREVIDMTRVDDACRMAYLSVRDTIPSALVSKAKWLRWRPYIVAAALAAGIVFVSLLVIGVRSAPRAKTAAPHAPPTKAERDKAKTKRP</sequence>
<evidence type="ECO:0000256" key="2">
    <source>
        <dbReference type="SAM" id="Phobius"/>
    </source>
</evidence>
<proteinExistence type="predicted"/>
<dbReference type="AlphaFoldDB" id="A0A6P2DHF7"/>